<dbReference type="Proteomes" id="UP000095282">
    <property type="component" value="Unplaced"/>
</dbReference>
<dbReference type="PANTHER" id="PTHR10780:SF18">
    <property type="entry name" value="LD43650P"/>
    <property type="match status" value="1"/>
</dbReference>
<keyword evidence="5" id="KW-0496">Mitochondrion</keyword>
<keyword evidence="4" id="KW-0472">Membrane</keyword>
<sequence length="158" mass="18247">MCAGFINQHAPENGIRRVEMPQIQDPPMQELEELAIQMANLDHLRQRSIREMNKALQKQHDLELDRAEETMALIAMASVHPITVVRALIQFGYEPFPSLLGRKYSIFGVHVDFLPNIFSYMRQLTRIKKFSTIFEGLDSAICIHIIGGTVDEYMWKVF</sequence>
<accession>A0A1I7T0Y5</accession>
<keyword evidence="4" id="KW-0812">Transmembrane</keyword>
<evidence type="ECO:0000313" key="6">
    <source>
        <dbReference type="Proteomes" id="UP000095282"/>
    </source>
</evidence>
<keyword evidence="6" id="KW-1185">Reference proteome</keyword>
<dbReference type="AlphaFoldDB" id="A0A1I7T0Y5"/>
<dbReference type="PANTHER" id="PTHR10780">
    <property type="entry name" value="MITOCHONDRIAL CARRIER HOMOLOG"/>
    <property type="match status" value="1"/>
</dbReference>
<evidence type="ECO:0000256" key="4">
    <source>
        <dbReference type="ARBA" id="ARBA00022989"/>
    </source>
</evidence>
<keyword evidence="4" id="KW-1133">Transmembrane helix</keyword>
<organism evidence="6 7">
    <name type="scientific">Caenorhabditis tropicalis</name>
    <dbReference type="NCBI Taxonomy" id="1561998"/>
    <lineage>
        <taxon>Eukaryota</taxon>
        <taxon>Metazoa</taxon>
        <taxon>Ecdysozoa</taxon>
        <taxon>Nematoda</taxon>
        <taxon>Chromadorea</taxon>
        <taxon>Rhabditida</taxon>
        <taxon>Rhabditina</taxon>
        <taxon>Rhabditomorpha</taxon>
        <taxon>Rhabditoidea</taxon>
        <taxon>Rhabditidae</taxon>
        <taxon>Peloderinae</taxon>
        <taxon>Caenorhabditis</taxon>
    </lineage>
</organism>
<evidence type="ECO:0000256" key="1">
    <source>
        <dbReference type="ARBA" id="ARBA00004374"/>
    </source>
</evidence>
<dbReference type="GO" id="GO:0005741">
    <property type="term" value="C:mitochondrial outer membrane"/>
    <property type="evidence" value="ECO:0007669"/>
    <property type="project" value="UniProtKB-SubCell"/>
</dbReference>
<protein>
    <submittedName>
        <fullName evidence="7">ANK_REP_REGION domain-containing protein</fullName>
    </submittedName>
</protein>
<name>A0A1I7T0Y5_9PELO</name>
<dbReference type="eggNOG" id="ENOG502TJ0P">
    <property type="taxonomic scope" value="Eukaryota"/>
</dbReference>
<evidence type="ECO:0000313" key="7">
    <source>
        <dbReference type="WBParaSite" id="Csp11.Scaffold455.g1349.t1"/>
    </source>
</evidence>
<keyword evidence="3" id="KW-1000">Mitochondrion outer membrane</keyword>
<dbReference type="WBParaSite" id="Csp11.Scaffold455.g1349.t1">
    <property type="protein sequence ID" value="Csp11.Scaffold455.g1349.t1"/>
    <property type="gene ID" value="Csp11.Scaffold455.g1349"/>
</dbReference>
<evidence type="ECO:0000256" key="3">
    <source>
        <dbReference type="ARBA" id="ARBA00022787"/>
    </source>
</evidence>
<reference evidence="7" key="1">
    <citation type="submission" date="2016-11" db="UniProtKB">
        <authorList>
            <consortium name="WormBaseParasite"/>
        </authorList>
    </citation>
    <scope>IDENTIFICATION</scope>
</reference>
<evidence type="ECO:0000256" key="5">
    <source>
        <dbReference type="ARBA" id="ARBA00023128"/>
    </source>
</evidence>
<dbReference type="STRING" id="1561998.A0A1I7T0Y5"/>
<keyword evidence="2" id="KW-0677">Repeat</keyword>
<proteinExistence type="predicted"/>
<evidence type="ECO:0000256" key="2">
    <source>
        <dbReference type="ARBA" id="ARBA00022737"/>
    </source>
</evidence>
<comment type="subcellular location">
    <subcellularLocation>
        <location evidence="1">Mitochondrion outer membrane</location>
        <topology evidence="1">Multi-pass membrane protein</topology>
    </subcellularLocation>
</comment>